<dbReference type="InterPro" id="IPR036890">
    <property type="entry name" value="HATPase_C_sf"/>
</dbReference>
<accession>A0A2V2ZQ15</accession>
<evidence type="ECO:0000256" key="8">
    <source>
        <dbReference type="ARBA" id="ARBA00023012"/>
    </source>
</evidence>
<dbReference type="AlphaFoldDB" id="A0A2V2ZQ15"/>
<keyword evidence="4" id="KW-0808">Transferase</keyword>
<feature type="transmembrane region" description="Helical" evidence="9">
    <location>
        <begin position="294"/>
        <end position="317"/>
    </location>
</feature>
<dbReference type="InterPro" id="IPR000014">
    <property type="entry name" value="PAS"/>
</dbReference>
<dbReference type="PRINTS" id="PR00344">
    <property type="entry name" value="BCTRLSENSOR"/>
</dbReference>
<dbReference type="GO" id="GO:0000155">
    <property type="term" value="F:phosphorelay sensor kinase activity"/>
    <property type="evidence" value="ECO:0007669"/>
    <property type="project" value="InterPro"/>
</dbReference>
<name>A0A2V2ZQ15_9BACI</name>
<dbReference type="InterPro" id="IPR003594">
    <property type="entry name" value="HATPase_dom"/>
</dbReference>
<evidence type="ECO:0000313" key="14">
    <source>
        <dbReference type="Proteomes" id="UP000247150"/>
    </source>
</evidence>
<dbReference type="SMART" id="SM00388">
    <property type="entry name" value="HisKA"/>
    <property type="match status" value="1"/>
</dbReference>
<dbReference type="PANTHER" id="PTHR43065">
    <property type="entry name" value="SENSOR HISTIDINE KINASE"/>
    <property type="match status" value="1"/>
</dbReference>
<feature type="transmembrane region" description="Helical" evidence="9">
    <location>
        <begin position="271"/>
        <end position="288"/>
    </location>
</feature>
<feature type="transmembrane region" description="Helical" evidence="9">
    <location>
        <begin position="12"/>
        <end position="28"/>
    </location>
</feature>
<keyword evidence="8" id="KW-0902">Two-component regulatory system</keyword>
<evidence type="ECO:0000256" key="5">
    <source>
        <dbReference type="ARBA" id="ARBA00022741"/>
    </source>
</evidence>
<dbReference type="Proteomes" id="UP000247150">
    <property type="component" value="Unassembled WGS sequence"/>
</dbReference>
<evidence type="ECO:0000256" key="2">
    <source>
        <dbReference type="ARBA" id="ARBA00012438"/>
    </source>
</evidence>
<dbReference type="Gene3D" id="1.10.287.130">
    <property type="match status" value="1"/>
</dbReference>
<proteinExistence type="predicted"/>
<keyword evidence="5" id="KW-0547">Nucleotide-binding</keyword>
<dbReference type="Gene3D" id="3.30.450.20">
    <property type="entry name" value="PAS domain"/>
    <property type="match status" value="1"/>
</dbReference>
<keyword evidence="9" id="KW-0812">Transmembrane</keyword>
<evidence type="ECO:0000313" key="13">
    <source>
        <dbReference type="EMBL" id="PWW20240.1"/>
    </source>
</evidence>
<dbReference type="InterPro" id="IPR005467">
    <property type="entry name" value="His_kinase_dom"/>
</dbReference>
<evidence type="ECO:0000256" key="4">
    <source>
        <dbReference type="ARBA" id="ARBA00022679"/>
    </source>
</evidence>
<feature type="domain" description="PAS" evidence="11">
    <location>
        <begin position="343"/>
        <end position="384"/>
    </location>
</feature>
<dbReference type="InterPro" id="IPR000700">
    <property type="entry name" value="PAS-assoc_C"/>
</dbReference>
<dbReference type="PROSITE" id="PS50112">
    <property type="entry name" value="PAS"/>
    <property type="match status" value="1"/>
</dbReference>
<reference evidence="13 14" key="1">
    <citation type="submission" date="2018-05" db="EMBL/GenBank/DDBJ databases">
        <title>Freshwater and sediment microbial communities from various areas in North America, analyzing microbe dynamics in response to fracking.</title>
        <authorList>
            <person name="Lamendella R."/>
        </authorList>
    </citation>
    <scope>NUCLEOTIDE SEQUENCE [LARGE SCALE GENOMIC DNA]</scope>
    <source>
        <strain evidence="13 14">15_TX</strain>
    </source>
</reference>
<dbReference type="SUPFAM" id="SSF55785">
    <property type="entry name" value="PYP-like sensor domain (PAS domain)"/>
    <property type="match status" value="1"/>
</dbReference>
<evidence type="ECO:0000256" key="7">
    <source>
        <dbReference type="ARBA" id="ARBA00022840"/>
    </source>
</evidence>
<feature type="transmembrane region" description="Helical" evidence="9">
    <location>
        <begin position="194"/>
        <end position="212"/>
    </location>
</feature>
<keyword evidence="6" id="KW-0418">Kinase</keyword>
<keyword evidence="3" id="KW-0597">Phosphoprotein</keyword>
<evidence type="ECO:0000259" key="11">
    <source>
        <dbReference type="PROSITE" id="PS50112"/>
    </source>
</evidence>
<feature type="transmembrane region" description="Helical" evidence="9">
    <location>
        <begin position="133"/>
        <end position="155"/>
    </location>
</feature>
<dbReference type="CDD" id="cd00082">
    <property type="entry name" value="HisKA"/>
    <property type="match status" value="1"/>
</dbReference>
<dbReference type="Gene3D" id="3.30.565.10">
    <property type="entry name" value="Histidine kinase-like ATPase, C-terminal domain"/>
    <property type="match status" value="1"/>
</dbReference>
<feature type="transmembrane region" description="Helical" evidence="9">
    <location>
        <begin position="167"/>
        <end position="189"/>
    </location>
</feature>
<evidence type="ECO:0000256" key="1">
    <source>
        <dbReference type="ARBA" id="ARBA00000085"/>
    </source>
</evidence>
<dbReference type="InterPro" id="IPR036097">
    <property type="entry name" value="HisK_dim/P_sf"/>
</dbReference>
<dbReference type="OrthoDB" id="9815750at2"/>
<dbReference type="InterPro" id="IPR035965">
    <property type="entry name" value="PAS-like_dom_sf"/>
</dbReference>
<feature type="transmembrane region" description="Helical" evidence="9">
    <location>
        <begin position="232"/>
        <end position="251"/>
    </location>
</feature>
<comment type="catalytic activity">
    <reaction evidence="1">
        <text>ATP + protein L-histidine = ADP + protein N-phospho-L-histidine.</text>
        <dbReference type="EC" id="2.7.13.3"/>
    </reaction>
</comment>
<dbReference type="EMBL" id="QGTW01000016">
    <property type="protein sequence ID" value="PWW20240.1"/>
    <property type="molecule type" value="Genomic_DNA"/>
</dbReference>
<dbReference type="SMART" id="SM00091">
    <property type="entry name" value="PAS"/>
    <property type="match status" value="1"/>
</dbReference>
<dbReference type="RefSeq" id="WP_110067136.1">
    <property type="nucleotide sequence ID" value="NZ_QGTW01000016.1"/>
</dbReference>
<dbReference type="InterPro" id="IPR003661">
    <property type="entry name" value="HisK_dim/P_dom"/>
</dbReference>
<keyword evidence="9" id="KW-1133">Transmembrane helix</keyword>
<feature type="transmembrane region" description="Helical" evidence="9">
    <location>
        <begin position="34"/>
        <end position="52"/>
    </location>
</feature>
<evidence type="ECO:0000259" key="10">
    <source>
        <dbReference type="PROSITE" id="PS50109"/>
    </source>
</evidence>
<dbReference type="PANTHER" id="PTHR43065:SF34">
    <property type="entry name" value="SPORULATION KINASE A"/>
    <property type="match status" value="1"/>
</dbReference>
<keyword evidence="9" id="KW-0472">Membrane</keyword>
<organism evidence="13 14">
    <name type="scientific">Cytobacillus oceanisediminis</name>
    <dbReference type="NCBI Taxonomy" id="665099"/>
    <lineage>
        <taxon>Bacteria</taxon>
        <taxon>Bacillati</taxon>
        <taxon>Bacillota</taxon>
        <taxon>Bacilli</taxon>
        <taxon>Bacillales</taxon>
        <taxon>Bacillaceae</taxon>
        <taxon>Cytobacillus</taxon>
    </lineage>
</organism>
<feature type="domain" description="PAC" evidence="12">
    <location>
        <begin position="415"/>
        <end position="466"/>
    </location>
</feature>
<evidence type="ECO:0000259" key="12">
    <source>
        <dbReference type="PROSITE" id="PS50113"/>
    </source>
</evidence>
<dbReference type="SUPFAM" id="SSF47384">
    <property type="entry name" value="Homodimeric domain of signal transducing histidine kinase"/>
    <property type="match status" value="1"/>
</dbReference>
<dbReference type="PROSITE" id="PS50109">
    <property type="entry name" value="HIS_KIN"/>
    <property type="match status" value="1"/>
</dbReference>
<feature type="transmembrane region" description="Helical" evidence="9">
    <location>
        <begin position="64"/>
        <end position="83"/>
    </location>
</feature>
<dbReference type="PROSITE" id="PS50113">
    <property type="entry name" value="PAC"/>
    <property type="match status" value="1"/>
</dbReference>
<dbReference type="InterPro" id="IPR004358">
    <property type="entry name" value="Sig_transdc_His_kin-like_C"/>
</dbReference>
<gene>
    <name evidence="13" type="ORF">DFO73_11654</name>
</gene>
<dbReference type="GO" id="GO:0005524">
    <property type="term" value="F:ATP binding"/>
    <property type="evidence" value="ECO:0007669"/>
    <property type="project" value="UniProtKB-KW"/>
</dbReference>
<comment type="caution">
    <text evidence="13">The sequence shown here is derived from an EMBL/GenBank/DDBJ whole genome shotgun (WGS) entry which is preliminary data.</text>
</comment>
<dbReference type="Pfam" id="PF00512">
    <property type="entry name" value="HisKA"/>
    <property type="match status" value="1"/>
</dbReference>
<dbReference type="NCBIfam" id="TIGR00229">
    <property type="entry name" value="sensory_box"/>
    <property type="match status" value="1"/>
</dbReference>
<protein>
    <recommendedName>
        <fullName evidence="2">histidine kinase</fullName>
        <ecNumber evidence="2">2.7.13.3</ecNumber>
    </recommendedName>
</protein>
<dbReference type="Pfam" id="PF08448">
    <property type="entry name" value="PAS_4"/>
    <property type="match status" value="1"/>
</dbReference>
<dbReference type="InterPro" id="IPR013656">
    <property type="entry name" value="PAS_4"/>
</dbReference>
<dbReference type="SUPFAM" id="SSF55874">
    <property type="entry name" value="ATPase domain of HSP90 chaperone/DNA topoisomerase II/histidine kinase"/>
    <property type="match status" value="1"/>
</dbReference>
<dbReference type="SMART" id="SM00387">
    <property type="entry name" value="HATPase_c"/>
    <property type="match status" value="1"/>
</dbReference>
<dbReference type="CDD" id="cd00130">
    <property type="entry name" value="PAS"/>
    <property type="match status" value="1"/>
</dbReference>
<keyword evidence="7" id="KW-0067">ATP-binding</keyword>
<feature type="transmembrane region" description="Helical" evidence="9">
    <location>
        <begin position="103"/>
        <end position="121"/>
    </location>
</feature>
<dbReference type="EC" id="2.7.13.3" evidence="2"/>
<dbReference type="Pfam" id="PF02518">
    <property type="entry name" value="HATPase_c"/>
    <property type="match status" value="1"/>
</dbReference>
<evidence type="ECO:0000256" key="6">
    <source>
        <dbReference type="ARBA" id="ARBA00022777"/>
    </source>
</evidence>
<evidence type="ECO:0000256" key="3">
    <source>
        <dbReference type="ARBA" id="ARBA00022553"/>
    </source>
</evidence>
<feature type="domain" description="Histidine kinase" evidence="10">
    <location>
        <begin position="479"/>
        <end position="682"/>
    </location>
</feature>
<evidence type="ECO:0000256" key="9">
    <source>
        <dbReference type="SAM" id="Phobius"/>
    </source>
</evidence>
<sequence length="701" mass="80228">MKFEKIQEQSIIITLLYILAYYSSILFWPDIKSLGVIIAVIGPLLTLIFLGLSFNRIEDKSDKTFWTIIFIGCLSYFIAELIYRFHVAYLDLNYPFPGWANLFYNLFVLLYAIAVLFKVYVKRKQLHTFQVFFDSFIIMTVLTTISWIHFLSPIIHNNDYSYSYFKLIASLSYPVAHLGVLLGIVLIYLSSKPIFSPIVLTLNITGIVIYTLAESYYVYQSIFYEYNQDFSLMTPVWNISLLFIGVSSLFYKKVDNAPQRKSILSKLSSSFRILFPYLGLSILVIIALKKEEAIFSVFIGGAIVLLLIVIRQVMTILQNDILLHQLKDRTKELESVQLELSASEQRYKSLFDHHPSAIYSIDKNGYILSANHSFEKITGYSVQECRSSHFCDSIVSDYIDLSHHNFDKALHGSPQNFDIAFLHITGKRIELNLTLVPIIVNNKVIGVYGLAQDITEKRKTEEMLMKSEKLSVVGRLAAGVAHEIRNPLTTIKGFLQLINIDKNSFQQEFLETTLSELARMEKIIYKFLYLADLHHETIFSKVNVKNLIQEIIEDETMFNINIIMETEEDIPPIECIESQLRIVFINLIENAIEATDGQGDIYIEVKQMEQNNLRIRFIDNGCGIPGERLHRLGEPYYSTKEKGTGIGLMLSYKIVAHHQGQLFISSEEGKGTTVDVTIPVNRSKDKNGSLKLMLHSSVKPS</sequence>
<dbReference type="CDD" id="cd00075">
    <property type="entry name" value="HATPase"/>
    <property type="match status" value="1"/>
</dbReference>